<dbReference type="Proteomes" id="UP000033423">
    <property type="component" value="Unassembled WGS sequence"/>
</dbReference>
<dbReference type="EMBL" id="LACI01002180">
    <property type="protein sequence ID" value="KJU82763.1"/>
    <property type="molecule type" value="Genomic_DNA"/>
</dbReference>
<proteinExistence type="predicted"/>
<protein>
    <submittedName>
        <fullName evidence="1">Uncharacterized protein</fullName>
    </submittedName>
</protein>
<comment type="caution">
    <text evidence="1">The sequence shown here is derived from an EMBL/GenBank/DDBJ whole genome shotgun (WGS) entry which is preliminary data.</text>
</comment>
<gene>
    <name evidence="1" type="ORF">MBAV_005044</name>
</gene>
<evidence type="ECO:0000313" key="1">
    <source>
        <dbReference type="EMBL" id="KJU82763.1"/>
    </source>
</evidence>
<sequence length="59" mass="6423">MNSFTFDSSINPSSKVLTILHATIIPAGSFNKISIISSFAIRSIPLQQLNYIDNSQIPA</sequence>
<keyword evidence="2" id="KW-1185">Reference proteome</keyword>
<evidence type="ECO:0000313" key="2">
    <source>
        <dbReference type="Proteomes" id="UP000033423"/>
    </source>
</evidence>
<organism evidence="1 2">
    <name type="scientific">Candidatus Magnetobacterium bavaricum</name>
    <dbReference type="NCBI Taxonomy" id="29290"/>
    <lineage>
        <taxon>Bacteria</taxon>
        <taxon>Pseudomonadati</taxon>
        <taxon>Nitrospirota</taxon>
        <taxon>Thermodesulfovibrionia</taxon>
        <taxon>Thermodesulfovibrionales</taxon>
        <taxon>Candidatus Magnetobacteriaceae</taxon>
        <taxon>Candidatus Magnetobacterium</taxon>
    </lineage>
</organism>
<dbReference type="AlphaFoldDB" id="A0A0F3GQ36"/>
<name>A0A0F3GQ36_9BACT</name>
<reference evidence="1 2" key="1">
    <citation type="submission" date="2015-02" db="EMBL/GenBank/DDBJ databases">
        <title>Single-cell genomics of uncultivated deep-branching MTB reveals a conserved set of magnetosome genes.</title>
        <authorList>
            <person name="Kolinko S."/>
            <person name="Richter M."/>
            <person name="Glockner F.O."/>
            <person name="Brachmann A."/>
            <person name="Schuler D."/>
        </authorList>
    </citation>
    <scope>NUCLEOTIDE SEQUENCE [LARGE SCALE GENOMIC DNA]</scope>
    <source>
        <strain evidence="1">TM-1</strain>
    </source>
</reference>
<accession>A0A0F3GQ36</accession>